<reference evidence="4" key="1">
    <citation type="submission" date="2016-06" db="UniProtKB">
        <authorList>
            <consortium name="WormBaseParasite"/>
        </authorList>
    </citation>
    <scope>IDENTIFICATION</scope>
</reference>
<gene>
    <name evidence="2" type="ORF">NOO_LOCUS12634</name>
</gene>
<protein>
    <submittedName>
        <fullName evidence="4">SH2 domain-containing protein</fullName>
    </submittedName>
</protein>
<keyword evidence="3" id="KW-1185">Reference proteome</keyword>
<evidence type="ECO:0000256" key="1">
    <source>
        <dbReference type="SAM" id="MobiDB-lite"/>
    </source>
</evidence>
<feature type="compositionally biased region" description="Basic and acidic residues" evidence="1">
    <location>
        <begin position="1"/>
        <end position="14"/>
    </location>
</feature>
<dbReference type="AlphaFoldDB" id="A0A182EWT7"/>
<proteinExistence type="predicted"/>
<name>A0A182EWT7_ONCOC</name>
<dbReference type="STRING" id="42157.A0A182EWT7"/>
<feature type="compositionally biased region" description="Basic and acidic residues" evidence="1">
    <location>
        <begin position="42"/>
        <end position="52"/>
    </location>
</feature>
<dbReference type="EMBL" id="UYRW01011368">
    <property type="protein sequence ID" value="VDM99581.1"/>
    <property type="molecule type" value="Genomic_DNA"/>
</dbReference>
<dbReference type="Gene3D" id="1.20.5.4010">
    <property type="match status" value="1"/>
</dbReference>
<reference evidence="2 3" key="2">
    <citation type="submission" date="2018-08" db="EMBL/GenBank/DDBJ databases">
        <authorList>
            <person name="Laetsch R D."/>
            <person name="Stevens L."/>
            <person name="Kumar S."/>
            <person name="Blaxter L. M."/>
        </authorList>
    </citation>
    <scope>NUCLEOTIDE SEQUENCE [LARGE SCALE GENOMIC DNA]</scope>
</reference>
<dbReference type="WBParaSite" id="nOo.2.0.1.t12634-RA">
    <property type="protein sequence ID" value="nOo.2.0.1.t12634-RA"/>
    <property type="gene ID" value="nOo.2.0.1.g12634"/>
</dbReference>
<organism evidence="4">
    <name type="scientific">Onchocerca ochengi</name>
    <name type="common">Filarial nematode worm</name>
    <dbReference type="NCBI Taxonomy" id="42157"/>
    <lineage>
        <taxon>Eukaryota</taxon>
        <taxon>Metazoa</taxon>
        <taxon>Ecdysozoa</taxon>
        <taxon>Nematoda</taxon>
        <taxon>Chromadorea</taxon>
        <taxon>Rhabditida</taxon>
        <taxon>Spirurina</taxon>
        <taxon>Spiruromorpha</taxon>
        <taxon>Filarioidea</taxon>
        <taxon>Onchocercidae</taxon>
        <taxon>Onchocerca</taxon>
    </lineage>
</organism>
<evidence type="ECO:0000313" key="2">
    <source>
        <dbReference type="EMBL" id="VDM99581.1"/>
    </source>
</evidence>
<evidence type="ECO:0000313" key="4">
    <source>
        <dbReference type="WBParaSite" id="nOo.2.0.1.t12634-RA"/>
    </source>
</evidence>
<accession>A0A182EWT7</accession>
<dbReference type="Proteomes" id="UP000271087">
    <property type="component" value="Unassembled WGS sequence"/>
</dbReference>
<evidence type="ECO:0000313" key="3">
    <source>
        <dbReference type="Proteomes" id="UP000271087"/>
    </source>
</evidence>
<sequence length="134" mass="15261">MEFMSDSEKNHPVENDSSLNLEQSDAAEDAKIPKTIKSISDGTKDGTKKSEKSTTVIAGAESGDCVQQNFNKNQNTSFKTNMVPSKFQLFFRSRTYLTREANEEYLARLLKEKDELMMVPNNFQFKHAVRLIDD</sequence>
<feature type="region of interest" description="Disordered" evidence="1">
    <location>
        <begin position="1"/>
        <end position="54"/>
    </location>
</feature>